<keyword evidence="3 9" id="KW-0808">Transferase</keyword>
<evidence type="ECO:0000256" key="5">
    <source>
        <dbReference type="ARBA" id="ARBA00022741"/>
    </source>
</evidence>
<keyword evidence="6 9" id="KW-0418">Kinase</keyword>
<dbReference type="EMBL" id="JADBGI010000009">
    <property type="protein sequence ID" value="MBE2999455.1"/>
    <property type="molecule type" value="Genomic_DNA"/>
</dbReference>
<feature type="active site" description="Proton donor/acceptor" evidence="9">
    <location>
        <position position="115"/>
    </location>
</feature>
<evidence type="ECO:0000256" key="6">
    <source>
        <dbReference type="ARBA" id="ARBA00022777"/>
    </source>
</evidence>
<evidence type="ECO:0000313" key="11">
    <source>
        <dbReference type="EMBL" id="MBE2999455.1"/>
    </source>
</evidence>
<comment type="catalytic activity">
    <reaction evidence="9">
        <text>acetate + ATP = acetyl phosphate + ADP</text>
        <dbReference type="Rhea" id="RHEA:11352"/>
        <dbReference type="ChEBI" id="CHEBI:22191"/>
        <dbReference type="ChEBI" id="CHEBI:30089"/>
        <dbReference type="ChEBI" id="CHEBI:30616"/>
        <dbReference type="ChEBI" id="CHEBI:456216"/>
        <dbReference type="EC" id="2.7.2.1"/>
    </reaction>
</comment>
<evidence type="ECO:0000256" key="3">
    <source>
        <dbReference type="ARBA" id="ARBA00022679"/>
    </source>
</evidence>
<feature type="binding site" evidence="9">
    <location>
        <position position="58"/>
    </location>
    <ligand>
        <name>substrate</name>
    </ligand>
</feature>
<protein>
    <recommendedName>
        <fullName evidence="9">Acetate kinase</fullName>
        <ecNumber evidence="9">2.7.2.1</ecNumber>
    </recommendedName>
    <alternativeName>
        <fullName evidence="9">Acetokinase</fullName>
    </alternativeName>
</protein>
<evidence type="ECO:0000256" key="1">
    <source>
        <dbReference type="ARBA" id="ARBA00008748"/>
    </source>
</evidence>
<keyword evidence="5 9" id="KW-0547">Nucleotide-binding</keyword>
<keyword evidence="7 9" id="KW-0067">ATP-binding</keyword>
<evidence type="ECO:0000256" key="9">
    <source>
        <dbReference type="HAMAP-Rule" id="MF_00020"/>
    </source>
</evidence>
<dbReference type="InterPro" id="IPR043129">
    <property type="entry name" value="ATPase_NBD"/>
</dbReference>
<reference evidence="11 12" key="1">
    <citation type="submission" date="2020-09" db="EMBL/GenBank/DDBJ databases">
        <title>Diversity and distribution of actinomycetes associated with coral in the coast of Hainan.</title>
        <authorList>
            <person name="Li F."/>
        </authorList>
    </citation>
    <scope>NUCLEOTIDE SEQUENCE [LARGE SCALE GENOMIC DNA]</scope>
    <source>
        <strain evidence="11 12">HNM0947</strain>
    </source>
</reference>
<dbReference type="PANTHER" id="PTHR21060:SF21">
    <property type="entry name" value="ACETATE KINASE"/>
    <property type="match status" value="1"/>
</dbReference>
<dbReference type="Gene3D" id="3.30.420.40">
    <property type="match status" value="2"/>
</dbReference>
<organism evidence="11 12">
    <name type="scientific">Nocardiopsis coralli</name>
    <dbReference type="NCBI Taxonomy" id="2772213"/>
    <lineage>
        <taxon>Bacteria</taxon>
        <taxon>Bacillati</taxon>
        <taxon>Actinomycetota</taxon>
        <taxon>Actinomycetes</taxon>
        <taxon>Streptosporangiales</taxon>
        <taxon>Nocardiopsidaceae</taxon>
        <taxon>Nocardiopsis</taxon>
    </lineage>
</organism>
<comment type="subcellular location">
    <subcellularLocation>
        <location evidence="9">Cytoplasm</location>
    </subcellularLocation>
</comment>
<dbReference type="GO" id="GO:0008776">
    <property type="term" value="F:acetate kinase activity"/>
    <property type="evidence" value="ECO:0007669"/>
    <property type="project" value="UniProtKB-EC"/>
</dbReference>
<evidence type="ECO:0000256" key="10">
    <source>
        <dbReference type="RuleBase" id="RU003835"/>
    </source>
</evidence>
<dbReference type="Proteomes" id="UP000806528">
    <property type="component" value="Unassembled WGS sequence"/>
</dbReference>
<dbReference type="SUPFAM" id="SSF53067">
    <property type="entry name" value="Actin-like ATPase domain"/>
    <property type="match status" value="2"/>
</dbReference>
<dbReference type="HAMAP" id="MF_00020">
    <property type="entry name" value="Acetate_kinase"/>
    <property type="match status" value="1"/>
</dbReference>
<evidence type="ECO:0000256" key="7">
    <source>
        <dbReference type="ARBA" id="ARBA00022840"/>
    </source>
</evidence>
<comment type="similarity">
    <text evidence="1 9 10">Belongs to the acetokinase family.</text>
</comment>
<comment type="caution">
    <text evidence="11">The sequence shown here is derived from an EMBL/GenBank/DDBJ whole genome shotgun (WGS) entry which is preliminary data.</text>
</comment>
<keyword evidence="12" id="KW-1185">Reference proteome</keyword>
<comment type="pathway">
    <text evidence="9">Metabolic intermediate biosynthesis; acetyl-CoA biosynthesis; acetyl-CoA from acetate: step 1/2.</text>
</comment>
<comment type="cofactor">
    <cofactor evidence="9">
        <name>Mg(2+)</name>
        <dbReference type="ChEBI" id="CHEBI:18420"/>
    </cofactor>
    <cofactor evidence="9">
        <name>Mn(2+)</name>
        <dbReference type="ChEBI" id="CHEBI:29035"/>
    </cofactor>
    <text evidence="9">Mg(2+). Can also accept Mn(2+).</text>
</comment>
<proteinExistence type="inferred from homology"/>
<dbReference type="Pfam" id="PF00871">
    <property type="entry name" value="Acetate_kinase"/>
    <property type="match status" value="1"/>
</dbReference>
<dbReference type="PANTHER" id="PTHR21060">
    <property type="entry name" value="ACETATE KINASE"/>
    <property type="match status" value="1"/>
</dbReference>
<dbReference type="PROSITE" id="PS01075">
    <property type="entry name" value="ACETATE_KINASE_1"/>
    <property type="match status" value="1"/>
</dbReference>
<keyword evidence="4 9" id="KW-0479">Metal-binding</keyword>
<feature type="binding site" evidence="9">
    <location>
        <begin position="243"/>
        <end position="245"/>
    </location>
    <ligand>
        <name>ATP</name>
        <dbReference type="ChEBI" id="CHEBI:30616"/>
    </ligand>
</feature>
<comment type="function">
    <text evidence="9">Catalyzes the formation of acetyl phosphate from acetate and ATP. Can also catalyze the reverse reaction.</text>
</comment>
<keyword evidence="8 9" id="KW-0460">Magnesium</keyword>
<evidence type="ECO:0000256" key="4">
    <source>
        <dbReference type="ARBA" id="ARBA00022723"/>
    </source>
</evidence>
<sequence>MRVLVVNAGSSTLKLSVLDGADAVLDARTVSLSGSGWDQAELEGVLGALPVPDAVGHRVVHGGRRYVGPVRLDDRVVADLEGLAVLAPLHQPKALAGIEAVSAVLPGVEGVACFDTAFHASLPEVARTYAVPREWRSRWGVRRYGFHGLSHAFVAERLGGVGDRLVSAHLGAGASLAAVREGVCVDTTMGFTPVEGLVMATRSGDVDPGALLWLQRYAGLGVDEVAEGLERGSGLLGLAGSGDMRQVLADEGRGVEEAVLAVGVYVHRLRARVAAMAASLSGLDVLAFTAGVGEGSAVVRSRVCAGLAFLGVEVDEGVNGSLRGEGEISAGDAPVRTFVVGAREDVQIARGVRAVLGG</sequence>
<feature type="binding site" evidence="9">
    <location>
        <begin position="169"/>
        <end position="173"/>
    </location>
    <ligand>
        <name>ATP</name>
        <dbReference type="ChEBI" id="CHEBI:30616"/>
    </ligand>
</feature>
<evidence type="ECO:0000313" key="12">
    <source>
        <dbReference type="Proteomes" id="UP000806528"/>
    </source>
</evidence>
<feature type="binding site" evidence="9">
    <location>
        <position position="344"/>
    </location>
    <ligand>
        <name>Mg(2+)</name>
        <dbReference type="ChEBI" id="CHEBI:18420"/>
    </ligand>
</feature>
<accession>A0ABR9P6I6</accession>
<gene>
    <name evidence="9" type="primary">ackA</name>
    <name evidence="11" type="ORF">IDM40_12170</name>
</gene>
<feature type="binding site" evidence="9">
    <location>
        <position position="14"/>
    </location>
    <ligand>
        <name>ATP</name>
        <dbReference type="ChEBI" id="CHEBI:30616"/>
    </ligand>
</feature>
<dbReference type="InterPro" id="IPR000890">
    <property type="entry name" value="Aliphatic_acid_kin_short-chain"/>
</dbReference>
<dbReference type="InterPro" id="IPR004372">
    <property type="entry name" value="Ac/propionate_kinase"/>
</dbReference>
<dbReference type="PRINTS" id="PR00471">
    <property type="entry name" value="ACETATEKNASE"/>
</dbReference>
<evidence type="ECO:0000256" key="2">
    <source>
        <dbReference type="ARBA" id="ARBA00022490"/>
    </source>
</evidence>
<feature type="binding site" evidence="9">
    <location>
        <position position="7"/>
    </location>
    <ligand>
        <name>Mg(2+)</name>
        <dbReference type="ChEBI" id="CHEBI:18420"/>
    </ligand>
</feature>
<dbReference type="EC" id="2.7.2.1" evidence="9"/>
<comment type="subunit">
    <text evidence="9">Homodimer.</text>
</comment>
<dbReference type="NCBIfam" id="TIGR00016">
    <property type="entry name" value="ackA"/>
    <property type="match status" value="1"/>
</dbReference>
<dbReference type="RefSeq" id="WP_193122084.1">
    <property type="nucleotide sequence ID" value="NZ_JADBGI010000009.1"/>
</dbReference>
<dbReference type="InterPro" id="IPR023865">
    <property type="entry name" value="Aliphatic_acid_kinase_CS"/>
</dbReference>
<dbReference type="PIRSF" id="PIRSF000722">
    <property type="entry name" value="Acetate_prop_kin"/>
    <property type="match status" value="1"/>
</dbReference>
<name>A0ABR9P6I6_9ACTN</name>
<evidence type="ECO:0000256" key="8">
    <source>
        <dbReference type="ARBA" id="ARBA00022842"/>
    </source>
</evidence>
<feature type="site" description="Transition state stabilizer" evidence="9">
    <location>
        <position position="147"/>
    </location>
</feature>
<keyword evidence="2 9" id="KW-0963">Cytoplasm</keyword>
<dbReference type="PROSITE" id="PS01076">
    <property type="entry name" value="ACETATE_KINASE_2"/>
    <property type="match status" value="1"/>
</dbReference>
<feature type="site" description="Transition state stabilizer" evidence="9">
    <location>
        <position position="202"/>
    </location>
</feature>
<comment type="caution">
    <text evidence="9">Lacks conserved residue(s) required for the propagation of feature annotation.</text>
</comment>